<comment type="caution">
    <text evidence="5">The sequence shown here is derived from an EMBL/GenBank/DDBJ whole genome shotgun (WGS) entry which is preliminary data.</text>
</comment>
<dbReference type="RefSeq" id="WP_128706100.1">
    <property type="nucleotide sequence ID" value="NZ_RLII01000014.1"/>
</dbReference>
<evidence type="ECO:0000313" key="6">
    <source>
        <dbReference type="Proteomes" id="UP000289166"/>
    </source>
</evidence>
<reference evidence="6" key="1">
    <citation type="submission" date="2018-11" db="EMBL/GenBank/DDBJ databases">
        <title>Genome sequencing of a novel mesophilic and cellulolytic organism within the genus Hungateiclostridium.</title>
        <authorList>
            <person name="Rettenmaier R."/>
            <person name="Liebl W."/>
            <person name="Zverlov V."/>
        </authorList>
    </citation>
    <scope>NUCLEOTIDE SEQUENCE [LARGE SCALE GENOMIC DNA]</scope>
    <source>
        <strain evidence="6">N2K1</strain>
    </source>
</reference>
<keyword evidence="6" id="KW-1185">Reference proteome</keyword>
<dbReference type="CDD" id="cd06091">
    <property type="entry name" value="KOW_NusG"/>
    <property type="match status" value="1"/>
</dbReference>
<evidence type="ECO:0000256" key="1">
    <source>
        <dbReference type="ARBA" id="ARBA00022814"/>
    </source>
</evidence>
<dbReference type="Pfam" id="PF02357">
    <property type="entry name" value="NusG"/>
    <property type="match status" value="1"/>
</dbReference>
<dbReference type="NCBIfam" id="NF033641">
    <property type="entry name" value="antiterm_LoaP"/>
    <property type="match status" value="1"/>
</dbReference>
<dbReference type="SUPFAM" id="SSF50104">
    <property type="entry name" value="Translation proteins SH3-like domain"/>
    <property type="match status" value="1"/>
</dbReference>
<sequence length="178" mass="20576">MYWYVLFVKSGKERKVEQCLRKELDTDISIPFIPLQEILFRRSGTVRKEIRPLFPGYVFIESILPGQDFLEETNYLINKSGDIISLLKYSDTEVAMKESEKLRLLSLCNNDHCIEVSYGIIEGDKIHIFDGPLKGMESIVRKVNRHKREALIEIEIMGDVRLVTVALEVVKKVPDCND</sequence>
<dbReference type="PANTHER" id="PTHR30265:SF4">
    <property type="entry name" value="KOW MOTIF FAMILY PROTEIN, EXPRESSED"/>
    <property type="match status" value="1"/>
</dbReference>
<dbReference type="InterPro" id="IPR006645">
    <property type="entry name" value="NGN-like_dom"/>
</dbReference>
<dbReference type="PANTHER" id="PTHR30265">
    <property type="entry name" value="RHO-INTERACTING TRANSCRIPTION TERMINATION FACTOR NUSG"/>
    <property type="match status" value="1"/>
</dbReference>
<dbReference type="InterPro" id="IPR036735">
    <property type="entry name" value="NGN_dom_sf"/>
</dbReference>
<dbReference type="InterPro" id="IPR043425">
    <property type="entry name" value="NusG-like"/>
</dbReference>
<dbReference type="CDD" id="cd08000">
    <property type="entry name" value="NGN"/>
    <property type="match status" value="1"/>
</dbReference>
<gene>
    <name evidence="5" type="primary">loaP</name>
    <name evidence="5" type="ORF">EFD62_10905</name>
</gene>
<dbReference type="InterPro" id="IPR008991">
    <property type="entry name" value="Translation_prot_SH3-like_sf"/>
</dbReference>
<feature type="domain" description="NusG-like N-terminal" evidence="4">
    <location>
        <begin position="1"/>
        <end position="100"/>
    </location>
</feature>
<organism evidence="5 6">
    <name type="scientific">Acetivibrio mesophilus</name>
    <dbReference type="NCBI Taxonomy" id="2487273"/>
    <lineage>
        <taxon>Bacteria</taxon>
        <taxon>Bacillati</taxon>
        <taxon>Bacillota</taxon>
        <taxon>Clostridia</taxon>
        <taxon>Eubacteriales</taxon>
        <taxon>Oscillospiraceae</taxon>
        <taxon>Acetivibrio</taxon>
    </lineage>
</organism>
<dbReference type="InterPro" id="IPR014722">
    <property type="entry name" value="Rib_uL2_dom2"/>
</dbReference>
<name>A0A4Q0I358_9FIRM</name>
<dbReference type="Gene3D" id="2.30.30.30">
    <property type="match status" value="1"/>
</dbReference>
<evidence type="ECO:0000259" key="4">
    <source>
        <dbReference type="Pfam" id="PF02357"/>
    </source>
</evidence>
<dbReference type="GO" id="GO:0006354">
    <property type="term" value="P:DNA-templated transcription elongation"/>
    <property type="evidence" value="ECO:0007669"/>
    <property type="project" value="InterPro"/>
</dbReference>
<dbReference type="OrthoDB" id="1681764at2"/>
<evidence type="ECO:0000313" key="5">
    <source>
        <dbReference type="EMBL" id="RXE58673.1"/>
    </source>
</evidence>
<keyword evidence="2" id="KW-0805">Transcription regulation</keyword>
<dbReference type="SUPFAM" id="SSF82679">
    <property type="entry name" value="N-utilization substance G protein NusG, N-terminal domain"/>
    <property type="match status" value="1"/>
</dbReference>
<dbReference type="InterPro" id="IPR047663">
    <property type="entry name" value="Transcription_antiterm_LoaP"/>
</dbReference>
<proteinExistence type="predicted"/>
<dbReference type="EMBL" id="RLII01000014">
    <property type="protein sequence ID" value="RXE58673.1"/>
    <property type="molecule type" value="Genomic_DNA"/>
</dbReference>
<evidence type="ECO:0000256" key="3">
    <source>
        <dbReference type="ARBA" id="ARBA00023163"/>
    </source>
</evidence>
<evidence type="ECO:0000256" key="2">
    <source>
        <dbReference type="ARBA" id="ARBA00023015"/>
    </source>
</evidence>
<keyword evidence="3" id="KW-0804">Transcription</keyword>
<dbReference type="GO" id="GO:0031564">
    <property type="term" value="P:transcription antitermination"/>
    <property type="evidence" value="ECO:0007669"/>
    <property type="project" value="UniProtKB-KW"/>
</dbReference>
<dbReference type="Gene3D" id="3.30.70.940">
    <property type="entry name" value="NusG, N-terminal domain"/>
    <property type="match status" value="1"/>
</dbReference>
<dbReference type="Proteomes" id="UP000289166">
    <property type="component" value="Unassembled WGS sequence"/>
</dbReference>
<dbReference type="AlphaFoldDB" id="A0A4Q0I358"/>
<accession>A0A4Q0I358</accession>
<protein>
    <submittedName>
        <fullName evidence="5">Antiterminator LoaP</fullName>
    </submittedName>
</protein>
<keyword evidence="1" id="KW-0889">Transcription antitermination</keyword>